<evidence type="ECO:0000259" key="2">
    <source>
        <dbReference type="Pfam" id="PF07786"/>
    </source>
</evidence>
<comment type="caution">
    <text evidence="3">The sequence shown here is derived from an EMBL/GenBank/DDBJ whole genome shotgun (WGS) entry which is preliminary data.</text>
</comment>
<feature type="transmembrane region" description="Helical" evidence="1">
    <location>
        <begin position="29"/>
        <end position="49"/>
    </location>
</feature>
<dbReference type="AlphaFoldDB" id="A0AA94HKB8"/>
<feature type="transmembrane region" description="Helical" evidence="1">
    <location>
        <begin position="338"/>
        <end position="356"/>
    </location>
</feature>
<dbReference type="Pfam" id="PF07786">
    <property type="entry name" value="HGSNAT_cat"/>
    <property type="match status" value="1"/>
</dbReference>
<feature type="transmembrane region" description="Helical" evidence="1">
    <location>
        <begin position="362"/>
        <end position="385"/>
    </location>
</feature>
<feature type="transmembrane region" description="Helical" evidence="1">
    <location>
        <begin position="61"/>
        <end position="78"/>
    </location>
</feature>
<feature type="domain" description="Heparan-alpha-glucosaminide N-acetyltransferase catalytic" evidence="2">
    <location>
        <begin position="23"/>
        <end position="218"/>
    </location>
</feature>
<keyword evidence="1" id="KW-0812">Transmembrane</keyword>
<dbReference type="EMBL" id="FOZN01000001">
    <property type="protein sequence ID" value="SFR99049.1"/>
    <property type="molecule type" value="Genomic_DNA"/>
</dbReference>
<feature type="transmembrane region" description="Helical" evidence="1">
    <location>
        <begin position="90"/>
        <end position="108"/>
    </location>
</feature>
<protein>
    <recommendedName>
        <fullName evidence="2">Heparan-alpha-glucosaminide N-acetyltransferase catalytic domain-containing protein</fullName>
    </recommendedName>
</protein>
<organism evidence="3 4">
    <name type="scientific">Agrococcus baldri</name>
    <dbReference type="NCBI Taxonomy" id="153730"/>
    <lineage>
        <taxon>Bacteria</taxon>
        <taxon>Bacillati</taxon>
        <taxon>Actinomycetota</taxon>
        <taxon>Actinomycetes</taxon>
        <taxon>Micrococcales</taxon>
        <taxon>Microbacteriaceae</taxon>
        <taxon>Agrococcus</taxon>
    </lineage>
</organism>
<accession>A0AA94HKB8</accession>
<dbReference type="Proteomes" id="UP000198506">
    <property type="component" value="Unassembled WGS sequence"/>
</dbReference>
<feature type="transmembrane region" description="Helical" evidence="1">
    <location>
        <begin position="190"/>
        <end position="211"/>
    </location>
</feature>
<keyword evidence="1" id="KW-0472">Membrane</keyword>
<sequence>MLGARGRVRHDGCVSGSARAGDRLVGIDLARFVALAGMMAAHTLTWAGAPPAAAVALTDGPPSTLFAVLGGVSVVLAARARLAVGDRAGAVRSTVVRGLVVAVLGVLVAPLATAVYVVLVPFGVAIAVGGLALLAPTWLLAVLAAAIGVGGGSAVAWGAANLPSLTRISRELSPAESLLPALTDVLLTGVYPALIWFGYLLMGMLAARALLAARAQHAERATLVRLAGLGALLAGIGVALSEVGVLLLTTAVAPGEPALARDILLQNGYGAVPVAPAEPGGLLWQLLAAPHTGTPADIARTAGIALLTIALLSLLVLRLGPRARRLLEPVRAAGGAPLTIYIVHIVLVTLLGGLFIETAPGIASGWGGWAVQVAVALLIGAWLAASGARGPFERLVGWFADRAGGDRADDRAHATGG</sequence>
<evidence type="ECO:0000256" key="1">
    <source>
        <dbReference type="SAM" id="Phobius"/>
    </source>
</evidence>
<name>A0AA94HKB8_9MICO</name>
<feature type="transmembrane region" description="Helical" evidence="1">
    <location>
        <begin position="298"/>
        <end position="317"/>
    </location>
</feature>
<feature type="transmembrane region" description="Helical" evidence="1">
    <location>
        <begin position="114"/>
        <end position="134"/>
    </location>
</feature>
<reference evidence="3 4" key="1">
    <citation type="submission" date="2016-10" db="EMBL/GenBank/DDBJ databases">
        <authorList>
            <person name="Varghese N."/>
            <person name="Submissions S."/>
        </authorList>
    </citation>
    <scope>NUCLEOTIDE SEQUENCE [LARGE SCALE GENOMIC DNA]</scope>
    <source>
        <strain evidence="3 4">IAM 15147</strain>
    </source>
</reference>
<dbReference type="InterPro" id="IPR012429">
    <property type="entry name" value="HGSNAT_cat"/>
</dbReference>
<feature type="transmembrane region" description="Helical" evidence="1">
    <location>
        <begin position="223"/>
        <end position="248"/>
    </location>
</feature>
<keyword evidence="4" id="KW-1185">Reference proteome</keyword>
<gene>
    <name evidence="3" type="ORF">SAMN04487783_0304</name>
</gene>
<keyword evidence="1" id="KW-1133">Transmembrane helix</keyword>
<proteinExistence type="predicted"/>
<feature type="transmembrane region" description="Helical" evidence="1">
    <location>
        <begin position="139"/>
        <end position="160"/>
    </location>
</feature>
<evidence type="ECO:0000313" key="3">
    <source>
        <dbReference type="EMBL" id="SFR99049.1"/>
    </source>
</evidence>
<evidence type="ECO:0000313" key="4">
    <source>
        <dbReference type="Proteomes" id="UP000198506"/>
    </source>
</evidence>